<dbReference type="PATRIC" id="fig|396014.3.peg.2881"/>
<dbReference type="InterPro" id="IPR027381">
    <property type="entry name" value="LytR/CpsA/Psr_C"/>
</dbReference>
<dbReference type="HOGENOM" id="CLU_104056_0_0_11"/>
<name>Z9JP76_9MICO</name>
<proteinExistence type="predicted"/>
<keyword evidence="1" id="KW-1133">Transmembrane helix</keyword>
<evidence type="ECO:0000259" key="2">
    <source>
        <dbReference type="Pfam" id="PF13399"/>
    </source>
</evidence>
<keyword evidence="1" id="KW-0812">Transmembrane</keyword>
<dbReference type="Gene3D" id="3.30.70.2390">
    <property type="match status" value="1"/>
</dbReference>
<dbReference type="Proteomes" id="UP000023067">
    <property type="component" value="Unassembled WGS sequence"/>
</dbReference>
<reference evidence="3 4" key="1">
    <citation type="submission" date="2014-02" db="EMBL/GenBank/DDBJ databases">
        <title>Genome sequence of Brachybacterium phenoliresistens strain W13A50.</title>
        <authorList>
            <person name="Wang X."/>
        </authorList>
    </citation>
    <scope>NUCLEOTIDE SEQUENCE [LARGE SCALE GENOMIC DNA]</scope>
    <source>
        <strain evidence="3 4">W13A50</strain>
    </source>
</reference>
<dbReference type="STRING" id="396014.BF93_04250"/>
<comment type="caution">
    <text evidence="3">The sequence shown here is derived from an EMBL/GenBank/DDBJ whole genome shotgun (WGS) entry which is preliminary data.</text>
</comment>
<dbReference type="eggNOG" id="COG1316">
    <property type="taxonomic scope" value="Bacteria"/>
</dbReference>
<gene>
    <name evidence="3" type="ORF">BF93_04250</name>
</gene>
<dbReference type="RefSeq" id="WP_038373617.1">
    <property type="nucleotide sequence ID" value="NZ_KK070000.1"/>
</dbReference>
<dbReference type="EMBL" id="JDYK01000017">
    <property type="protein sequence ID" value="EWS80225.1"/>
    <property type="molecule type" value="Genomic_DNA"/>
</dbReference>
<organism evidence="3 4">
    <name type="scientific">Brachybacterium phenoliresistens</name>
    <dbReference type="NCBI Taxonomy" id="396014"/>
    <lineage>
        <taxon>Bacteria</taxon>
        <taxon>Bacillati</taxon>
        <taxon>Actinomycetota</taxon>
        <taxon>Actinomycetes</taxon>
        <taxon>Micrococcales</taxon>
        <taxon>Dermabacteraceae</taxon>
        <taxon>Brachybacterium</taxon>
    </lineage>
</organism>
<dbReference type="OrthoDB" id="3267444at2"/>
<keyword evidence="4" id="KW-1185">Reference proteome</keyword>
<feature type="domain" description="LytR/CpsA/Psr regulator C-terminal" evidence="2">
    <location>
        <begin position="86"/>
        <end position="170"/>
    </location>
</feature>
<keyword evidence="1" id="KW-0472">Membrane</keyword>
<evidence type="ECO:0000313" key="4">
    <source>
        <dbReference type="Proteomes" id="UP000023067"/>
    </source>
</evidence>
<dbReference type="AlphaFoldDB" id="Z9JP76"/>
<feature type="transmembrane region" description="Helical" evidence="1">
    <location>
        <begin position="32"/>
        <end position="54"/>
    </location>
</feature>
<evidence type="ECO:0000256" key="1">
    <source>
        <dbReference type="SAM" id="Phobius"/>
    </source>
</evidence>
<accession>Z9JP76</accession>
<dbReference type="Pfam" id="PF13399">
    <property type="entry name" value="LytR_C"/>
    <property type="match status" value="1"/>
</dbReference>
<evidence type="ECO:0000313" key="3">
    <source>
        <dbReference type="EMBL" id="EWS80225.1"/>
    </source>
</evidence>
<sequence>MSNHHDAHPYGRSGQDVRRRTLREKRLRRVRITQLVTFSLLVILLVGSVAFALMQLRGPEEPTVAATSAAPEGCPAPGAAPAAPADVQVTVLNGTDTRGLAGTVTDELAARGYVTGTAGNTSDAEGPATVQYGPEGYLAAASVAAQVDGAVLQEADLSGTEVRLLIGEGWAGLRPADAATAALAEPVTPPEGCA</sequence>
<protein>
    <recommendedName>
        <fullName evidence="2">LytR/CpsA/Psr regulator C-terminal domain-containing protein</fullName>
    </recommendedName>
</protein>